<keyword evidence="1" id="KW-0812">Transmembrane</keyword>
<name>A0A177DYY5_ALTAL</name>
<keyword evidence="3" id="KW-1185">Reference proteome</keyword>
<keyword evidence="1" id="KW-0472">Membrane</keyword>
<dbReference type="OMA" id="SSMIICA"/>
<dbReference type="Proteomes" id="UP000077248">
    <property type="component" value="Unassembled WGS sequence"/>
</dbReference>
<dbReference type="AlphaFoldDB" id="A0A177DYY5"/>
<dbReference type="RefSeq" id="XP_018390344.1">
    <property type="nucleotide sequence ID" value="XM_018529524.1"/>
</dbReference>
<protein>
    <submittedName>
        <fullName evidence="2">Uncharacterized protein</fullName>
    </submittedName>
</protein>
<evidence type="ECO:0000313" key="2">
    <source>
        <dbReference type="EMBL" id="OAG24923.1"/>
    </source>
</evidence>
<dbReference type="Pfam" id="PF14087">
    <property type="entry name" value="DUF4267"/>
    <property type="match status" value="1"/>
</dbReference>
<evidence type="ECO:0000313" key="3">
    <source>
        <dbReference type="Proteomes" id="UP000077248"/>
    </source>
</evidence>
<feature type="transmembrane region" description="Helical" evidence="1">
    <location>
        <begin position="12"/>
        <end position="33"/>
    </location>
</feature>
<dbReference type="KEGG" id="aalt:CC77DRAFT_1090553"/>
<evidence type="ECO:0000256" key="1">
    <source>
        <dbReference type="SAM" id="Phobius"/>
    </source>
</evidence>
<keyword evidence="1" id="KW-1133">Transmembrane helix</keyword>
<feature type="transmembrane region" description="Helical" evidence="1">
    <location>
        <begin position="116"/>
        <end position="134"/>
    </location>
</feature>
<accession>A0A177DYY5</accession>
<reference evidence="2 3" key="1">
    <citation type="submission" date="2016-05" db="EMBL/GenBank/DDBJ databases">
        <title>Comparative analysis of secretome profiles of manganese(II)-oxidizing ascomycete fungi.</title>
        <authorList>
            <consortium name="DOE Joint Genome Institute"/>
            <person name="Zeiner C.A."/>
            <person name="Purvine S.O."/>
            <person name="Zink E.M."/>
            <person name="Wu S."/>
            <person name="Pasa-Tolic L."/>
            <person name="Chaput D.L."/>
            <person name="Haridas S."/>
            <person name="Grigoriev I.V."/>
            <person name="Santelli C.M."/>
            <person name="Hansel C.M."/>
        </authorList>
    </citation>
    <scope>NUCLEOTIDE SEQUENCE [LARGE SCALE GENOMIC DNA]</scope>
    <source>
        <strain evidence="2 3">SRC1lrK2f</strain>
    </source>
</reference>
<dbReference type="EMBL" id="KV441470">
    <property type="protein sequence ID" value="OAG24923.1"/>
    <property type="molecule type" value="Genomic_DNA"/>
</dbReference>
<gene>
    <name evidence="2" type="ORF">CC77DRAFT_1090553</name>
</gene>
<organism evidence="2 3">
    <name type="scientific">Alternaria alternata</name>
    <name type="common">Alternaria rot fungus</name>
    <name type="synonym">Torula alternata</name>
    <dbReference type="NCBI Taxonomy" id="5599"/>
    <lineage>
        <taxon>Eukaryota</taxon>
        <taxon>Fungi</taxon>
        <taxon>Dikarya</taxon>
        <taxon>Ascomycota</taxon>
        <taxon>Pezizomycotina</taxon>
        <taxon>Dothideomycetes</taxon>
        <taxon>Pleosporomycetidae</taxon>
        <taxon>Pleosporales</taxon>
        <taxon>Pleosporineae</taxon>
        <taxon>Pleosporaceae</taxon>
        <taxon>Alternaria</taxon>
        <taxon>Alternaria sect. Alternaria</taxon>
        <taxon>Alternaria alternata complex</taxon>
    </lineage>
</organism>
<dbReference type="VEuPathDB" id="FungiDB:CC77DRAFT_1090553"/>
<proteinExistence type="predicted"/>
<dbReference type="InterPro" id="IPR025363">
    <property type="entry name" value="DUF4267"/>
</dbReference>
<dbReference type="GeneID" id="29115118"/>
<sequence>MPSISHLLSQPTWRNIGLGLTTTFFALGALSLIRPITAAAALGVYPTTPEGHTINQKSMTFLGIRDVAVANSLFWLHARGQTKETGVLMCSWVLVCVTDTWVAVEGLKERGDKGGIVVLVVGAVITAVTGLGLLGL</sequence>
<dbReference type="STRING" id="5599.A0A177DYY5"/>